<dbReference type="PANTHER" id="PTHR43634">
    <property type="entry name" value="OW CONDUCTANCE MECHANOSENSITIVE CHANNEL"/>
    <property type="match status" value="1"/>
</dbReference>
<evidence type="ECO:0000256" key="6">
    <source>
        <dbReference type="ARBA" id="ARBA00023136"/>
    </source>
</evidence>
<dbReference type="InterPro" id="IPR006686">
    <property type="entry name" value="MscS_channel_CS"/>
</dbReference>
<evidence type="ECO:0000259" key="9">
    <source>
        <dbReference type="Pfam" id="PF21082"/>
    </source>
</evidence>
<dbReference type="InterPro" id="IPR011014">
    <property type="entry name" value="MscS_channel_TM-2"/>
</dbReference>
<dbReference type="SUPFAM" id="SSF50182">
    <property type="entry name" value="Sm-like ribonucleoproteins"/>
    <property type="match status" value="1"/>
</dbReference>
<dbReference type="EMBL" id="UINC01001786">
    <property type="protein sequence ID" value="SUZ88769.1"/>
    <property type="molecule type" value="Genomic_DNA"/>
</dbReference>
<dbReference type="InterPro" id="IPR006685">
    <property type="entry name" value="MscS_channel_2nd"/>
</dbReference>
<dbReference type="Pfam" id="PF21088">
    <property type="entry name" value="MS_channel_1st"/>
    <property type="match status" value="1"/>
</dbReference>
<keyword evidence="5 7" id="KW-1133">Transmembrane helix</keyword>
<dbReference type="SUPFAM" id="SSF82861">
    <property type="entry name" value="Mechanosensitive channel protein MscS (YggB), transmembrane region"/>
    <property type="match status" value="1"/>
</dbReference>
<evidence type="ECO:0008006" key="12">
    <source>
        <dbReference type="Google" id="ProtNLM"/>
    </source>
</evidence>
<evidence type="ECO:0000256" key="4">
    <source>
        <dbReference type="ARBA" id="ARBA00022692"/>
    </source>
</evidence>
<protein>
    <recommendedName>
        <fullName evidence="12">Mechanosensitive ion channel protein MscS</fullName>
    </recommendedName>
</protein>
<name>A0A381RCZ1_9ZZZZ</name>
<feature type="transmembrane region" description="Helical" evidence="7">
    <location>
        <begin position="172"/>
        <end position="193"/>
    </location>
</feature>
<reference evidence="11" key="1">
    <citation type="submission" date="2018-05" db="EMBL/GenBank/DDBJ databases">
        <authorList>
            <person name="Lanie J.A."/>
            <person name="Ng W.-L."/>
            <person name="Kazmierczak K.M."/>
            <person name="Andrzejewski T.M."/>
            <person name="Davidsen T.M."/>
            <person name="Wayne K.J."/>
            <person name="Tettelin H."/>
            <person name="Glass J.I."/>
            <person name="Rusch D."/>
            <person name="Podicherti R."/>
            <person name="Tsui H.-C.T."/>
            <person name="Winkler M.E."/>
        </authorList>
    </citation>
    <scope>NUCLEOTIDE SEQUENCE</scope>
</reference>
<keyword evidence="6 7" id="KW-0472">Membrane</keyword>
<evidence type="ECO:0000256" key="1">
    <source>
        <dbReference type="ARBA" id="ARBA00004651"/>
    </source>
</evidence>
<dbReference type="Gene3D" id="2.30.30.60">
    <property type="match status" value="1"/>
</dbReference>
<sequence>MIDTWIDRIAIMEGTLWQVLGIVLLTFVVDAVLRFTFNRIARSLENTHNVWDDALLESARKPVRWGIVLLGILWAAEVVGGDAPSDIFQLVDPIRKVGVVVLLAWFATRVVSNIQNSMQDARYQDHPWDASIANGIGRLLRVSIIIVTALVVLQSLGISVSGVLAFGGIGGLAVGFAAQDLLANYFGFLMILFKQPFKEGDWISSPDREIEGTVEEIMVLTTRIRTFDKRPLHIPNSVFTNLIVENPSQMDNRRIKETIGVRYDDINVLPSILEDIRQLLRNHDAIDTNQTLMVNLLSFGSSSVDFWIYTFTKTKGWTEFHEIKESILFEIAGIIERHGAEIAFPTRTLHVEATEPNIEPREQQSLS</sequence>
<keyword evidence="3" id="KW-1003">Cell membrane</keyword>
<dbReference type="Pfam" id="PF21082">
    <property type="entry name" value="MS_channel_3rd"/>
    <property type="match status" value="1"/>
</dbReference>
<dbReference type="InterPro" id="IPR011066">
    <property type="entry name" value="MscS_channel_C_sf"/>
</dbReference>
<dbReference type="Gene3D" id="3.30.70.100">
    <property type="match status" value="1"/>
</dbReference>
<evidence type="ECO:0000259" key="8">
    <source>
        <dbReference type="Pfam" id="PF00924"/>
    </source>
</evidence>
<gene>
    <name evidence="11" type="ORF">METZ01_LOCUS41623</name>
</gene>
<organism evidence="11">
    <name type="scientific">marine metagenome</name>
    <dbReference type="NCBI Taxonomy" id="408172"/>
    <lineage>
        <taxon>unclassified sequences</taxon>
        <taxon>metagenomes</taxon>
        <taxon>ecological metagenomes</taxon>
    </lineage>
</organism>
<dbReference type="InterPro" id="IPR049278">
    <property type="entry name" value="MS_channel_C"/>
</dbReference>
<evidence type="ECO:0000313" key="11">
    <source>
        <dbReference type="EMBL" id="SUZ88769.1"/>
    </source>
</evidence>
<evidence type="ECO:0000256" key="7">
    <source>
        <dbReference type="SAM" id="Phobius"/>
    </source>
</evidence>
<evidence type="ECO:0000256" key="3">
    <source>
        <dbReference type="ARBA" id="ARBA00022475"/>
    </source>
</evidence>
<keyword evidence="4 7" id="KW-0812">Transmembrane</keyword>
<dbReference type="InterPro" id="IPR049142">
    <property type="entry name" value="MS_channel_1st"/>
</dbReference>
<dbReference type="InterPro" id="IPR010920">
    <property type="entry name" value="LSM_dom_sf"/>
</dbReference>
<feature type="domain" description="Mechanosensitive ion channel MscS C-terminal" evidence="9">
    <location>
        <begin position="258"/>
        <end position="342"/>
    </location>
</feature>
<feature type="transmembrane region" description="Helical" evidence="7">
    <location>
        <begin position="15"/>
        <end position="33"/>
    </location>
</feature>
<proteinExistence type="inferred from homology"/>
<dbReference type="Gene3D" id="1.10.287.1260">
    <property type="match status" value="1"/>
</dbReference>
<evidence type="ECO:0000256" key="2">
    <source>
        <dbReference type="ARBA" id="ARBA00008017"/>
    </source>
</evidence>
<dbReference type="AlphaFoldDB" id="A0A381RCZ1"/>
<feature type="domain" description="Mechanosensitive ion channel MscS" evidence="8">
    <location>
        <begin position="180"/>
        <end position="248"/>
    </location>
</feature>
<comment type="similarity">
    <text evidence="2">Belongs to the MscS (TC 1.A.23) family.</text>
</comment>
<dbReference type="InterPro" id="IPR045042">
    <property type="entry name" value="YnaI-like"/>
</dbReference>
<feature type="transmembrane region" description="Helical" evidence="7">
    <location>
        <begin position="144"/>
        <end position="166"/>
    </location>
</feature>
<dbReference type="PROSITE" id="PS01246">
    <property type="entry name" value="UPF0003"/>
    <property type="match status" value="1"/>
</dbReference>
<evidence type="ECO:0000256" key="5">
    <source>
        <dbReference type="ARBA" id="ARBA00022989"/>
    </source>
</evidence>
<dbReference type="Pfam" id="PF00924">
    <property type="entry name" value="MS_channel_2nd"/>
    <property type="match status" value="1"/>
</dbReference>
<feature type="domain" description="Mechanosensitive ion channel transmembrane helices 2/3" evidence="10">
    <location>
        <begin position="139"/>
        <end position="179"/>
    </location>
</feature>
<dbReference type="PANTHER" id="PTHR43634:SF2">
    <property type="entry name" value="LOW CONDUCTANCE MECHANOSENSITIVE CHANNEL YNAI"/>
    <property type="match status" value="1"/>
</dbReference>
<dbReference type="InterPro" id="IPR023408">
    <property type="entry name" value="MscS_beta-dom_sf"/>
</dbReference>
<comment type="subcellular location">
    <subcellularLocation>
        <location evidence="1">Cell membrane</location>
        <topology evidence="1">Multi-pass membrane protein</topology>
    </subcellularLocation>
</comment>
<dbReference type="GO" id="GO:0055085">
    <property type="term" value="P:transmembrane transport"/>
    <property type="evidence" value="ECO:0007669"/>
    <property type="project" value="InterPro"/>
</dbReference>
<dbReference type="SUPFAM" id="SSF82689">
    <property type="entry name" value="Mechanosensitive channel protein MscS (YggB), C-terminal domain"/>
    <property type="match status" value="1"/>
</dbReference>
<evidence type="ECO:0000259" key="10">
    <source>
        <dbReference type="Pfam" id="PF21088"/>
    </source>
</evidence>
<accession>A0A381RCZ1</accession>
<dbReference type="GO" id="GO:0005886">
    <property type="term" value="C:plasma membrane"/>
    <property type="evidence" value="ECO:0007669"/>
    <property type="project" value="UniProtKB-SubCell"/>
</dbReference>